<reference evidence="2" key="2">
    <citation type="journal article" date="2023" name="Int. J. Mol. Sci.">
        <title>De Novo Assembly and Annotation of 11 Diverse Shrub Willow (Salix) Genomes Reveals Novel Gene Organization in Sex-Linked Regions.</title>
        <authorList>
            <person name="Hyden B."/>
            <person name="Feng K."/>
            <person name="Yates T.B."/>
            <person name="Jawdy S."/>
            <person name="Cereghino C."/>
            <person name="Smart L.B."/>
            <person name="Muchero W."/>
        </authorList>
    </citation>
    <scope>NUCLEOTIDE SEQUENCE</scope>
    <source>
        <tissue evidence="2">Shoot tip</tissue>
    </source>
</reference>
<evidence type="ECO:0000256" key="1">
    <source>
        <dbReference type="SAM" id="MobiDB-lite"/>
    </source>
</evidence>
<accession>A0A9Q0PCV1</accession>
<keyword evidence="3" id="KW-1185">Reference proteome</keyword>
<dbReference type="Proteomes" id="UP001151532">
    <property type="component" value="Chromosome 2"/>
</dbReference>
<sequence>MDKEMQNSSLRIEHGPEGSAGGGLSKYLDDDGRQKRTGAYCESPLRRQESSALWVGSVCESDRNYNWLHHHCIY</sequence>
<proteinExistence type="predicted"/>
<feature type="compositionally biased region" description="Basic and acidic residues" evidence="1">
    <location>
        <begin position="1"/>
        <end position="16"/>
    </location>
</feature>
<organism evidence="2 3">
    <name type="scientific">Salix purpurea</name>
    <name type="common">Purple osier willow</name>
    <dbReference type="NCBI Taxonomy" id="77065"/>
    <lineage>
        <taxon>Eukaryota</taxon>
        <taxon>Viridiplantae</taxon>
        <taxon>Streptophyta</taxon>
        <taxon>Embryophyta</taxon>
        <taxon>Tracheophyta</taxon>
        <taxon>Spermatophyta</taxon>
        <taxon>Magnoliopsida</taxon>
        <taxon>eudicotyledons</taxon>
        <taxon>Gunneridae</taxon>
        <taxon>Pentapetalae</taxon>
        <taxon>rosids</taxon>
        <taxon>fabids</taxon>
        <taxon>Malpighiales</taxon>
        <taxon>Salicaceae</taxon>
        <taxon>Saliceae</taxon>
        <taxon>Salix</taxon>
    </lineage>
</organism>
<comment type="caution">
    <text evidence="2">The sequence shown here is derived from an EMBL/GenBank/DDBJ whole genome shotgun (WGS) entry which is preliminary data.</text>
</comment>
<reference evidence="2" key="1">
    <citation type="submission" date="2022-11" db="EMBL/GenBank/DDBJ databases">
        <authorList>
            <person name="Hyden B.L."/>
            <person name="Feng K."/>
            <person name="Yates T."/>
            <person name="Jawdy S."/>
            <person name="Smart L.B."/>
            <person name="Muchero W."/>
        </authorList>
    </citation>
    <scope>NUCLEOTIDE SEQUENCE</scope>
    <source>
        <tissue evidence="2">Shoot tip</tissue>
    </source>
</reference>
<dbReference type="AlphaFoldDB" id="A0A9Q0PCV1"/>
<feature type="region of interest" description="Disordered" evidence="1">
    <location>
        <begin position="1"/>
        <end position="32"/>
    </location>
</feature>
<evidence type="ECO:0000313" key="2">
    <source>
        <dbReference type="EMBL" id="KAJ6685746.1"/>
    </source>
</evidence>
<protein>
    <submittedName>
        <fullName evidence="2">Uncharacterized protein</fullName>
    </submittedName>
</protein>
<gene>
    <name evidence="2" type="ORF">OIU79_015711</name>
</gene>
<name>A0A9Q0PCV1_SALPP</name>
<dbReference type="EMBL" id="JAPFFK010000019">
    <property type="protein sequence ID" value="KAJ6685746.1"/>
    <property type="molecule type" value="Genomic_DNA"/>
</dbReference>
<evidence type="ECO:0000313" key="3">
    <source>
        <dbReference type="Proteomes" id="UP001151532"/>
    </source>
</evidence>